<evidence type="ECO:0000313" key="2">
    <source>
        <dbReference type="EMBL" id="PIA15205.1"/>
    </source>
</evidence>
<organism evidence="2 3">
    <name type="scientific">Coemansia reversa (strain ATCC 12441 / NRRL 1564)</name>
    <dbReference type="NCBI Taxonomy" id="763665"/>
    <lineage>
        <taxon>Eukaryota</taxon>
        <taxon>Fungi</taxon>
        <taxon>Fungi incertae sedis</taxon>
        <taxon>Zoopagomycota</taxon>
        <taxon>Kickxellomycotina</taxon>
        <taxon>Kickxellomycetes</taxon>
        <taxon>Kickxellales</taxon>
        <taxon>Kickxellaceae</taxon>
        <taxon>Coemansia</taxon>
    </lineage>
</organism>
<gene>
    <name evidence="2" type="ORF">COEREDRAFT_82184</name>
</gene>
<dbReference type="EMBL" id="KZ303509">
    <property type="protein sequence ID" value="PIA15205.1"/>
    <property type="molecule type" value="Genomic_DNA"/>
</dbReference>
<dbReference type="InterPro" id="IPR006616">
    <property type="entry name" value="DM9_repeat"/>
</dbReference>
<dbReference type="OrthoDB" id="2142040at2759"/>
<dbReference type="AlphaFoldDB" id="A0A2G5B873"/>
<dbReference type="PANTHER" id="PTHR31649:SF1">
    <property type="entry name" value="FARNESOIC ACID O-METHYL TRANSFERASE DOMAIN-CONTAINING PROTEIN"/>
    <property type="match status" value="1"/>
</dbReference>
<evidence type="ECO:0000313" key="3">
    <source>
        <dbReference type="Proteomes" id="UP000242474"/>
    </source>
</evidence>
<feature type="compositionally biased region" description="Gly residues" evidence="1">
    <location>
        <begin position="26"/>
        <end position="35"/>
    </location>
</feature>
<feature type="compositionally biased region" description="Gly residues" evidence="1">
    <location>
        <begin position="66"/>
        <end position="92"/>
    </location>
</feature>
<name>A0A2G5B873_COERN</name>
<keyword evidence="3" id="KW-1185">Reference proteome</keyword>
<dbReference type="Pfam" id="PF11901">
    <property type="entry name" value="DM9"/>
    <property type="match status" value="2"/>
</dbReference>
<feature type="region of interest" description="Disordered" evidence="1">
    <location>
        <begin position="1"/>
        <end position="124"/>
    </location>
</feature>
<proteinExistence type="predicted"/>
<dbReference type="PANTHER" id="PTHR31649">
    <property type="entry name" value="AGAP009604-PA"/>
    <property type="match status" value="1"/>
</dbReference>
<dbReference type="SMART" id="SM00696">
    <property type="entry name" value="DM9"/>
    <property type="match status" value="2"/>
</dbReference>
<accession>A0A2G5B873</accession>
<dbReference type="STRING" id="763665.A0A2G5B873"/>
<dbReference type="Proteomes" id="UP000242474">
    <property type="component" value="Unassembled WGS sequence"/>
</dbReference>
<protein>
    <submittedName>
        <fullName evidence="2">Uncharacterized protein</fullName>
    </submittedName>
</protein>
<evidence type="ECO:0000256" key="1">
    <source>
        <dbReference type="SAM" id="MobiDB-lite"/>
    </source>
</evidence>
<sequence>MTFGNQQGPGQPGPGGYGQGRPPAPGGNGGLGPGGFAMHPPQGAGPGGYGQQGPQHSGAQKPPGASGYGQQGPSPGVGHGQQGPPSGAGYGQQGPQHSSAQKPPGASGYGQQGPPRGGSNNASGVHWVNAADSFIPPNAVQGGLEKDGSPLFVARAMYKGGLHPGKAAQHIQDGGCSIGWGHKEINVREYQILCGDANQLRWVKQEGALSIQGIRPVDAGHEESGEPLYVAKALYEGSQQLGKCAPHIKKGMSFAYGHKERTTDNYLVLAYNH</sequence>
<reference evidence="2 3" key="1">
    <citation type="journal article" date="2015" name="Genome Biol. Evol.">
        <title>Phylogenomic analyses indicate that early fungi evolved digesting cell walls of algal ancestors of land plants.</title>
        <authorList>
            <person name="Chang Y."/>
            <person name="Wang S."/>
            <person name="Sekimoto S."/>
            <person name="Aerts A.L."/>
            <person name="Choi C."/>
            <person name="Clum A."/>
            <person name="LaButti K.M."/>
            <person name="Lindquist E.A."/>
            <person name="Yee Ngan C."/>
            <person name="Ohm R.A."/>
            <person name="Salamov A.A."/>
            <person name="Grigoriev I.V."/>
            <person name="Spatafora J.W."/>
            <person name="Berbee M.L."/>
        </authorList>
    </citation>
    <scope>NUCLEOTIDE SEQUENCE [LARGE SCALE GENOMIC DNA]</scope>
    <source>
        <strain evidence="2 3">NRRL 1564</strain>
    </source>
</reference>